<evidence type="ECO:0000313" key="3">
    <source>
        <dbReference type="EMBL" id="CAD7242711.1"/>
    </source>
</evidence>
<name>A0A7R8X8S2_9CRUS</name>
<dbReference type="Pfam" id="PF04218">
    <property type="entry name" value="CENP-B_N"/>
    <property type="match status" value="1"/>
</dbReference>
<dbReference type="EMBL" id="CAJPEV010000307">
    <property type="protein sequence ID" value="CAG0883757.1"/>
    <property type="molecule type" value="Genomic_DNA"/>
</dbReference>
<protein>
    <recommendedName>
        <fullName evidence="2">HTH psq-type domain-containing protein</fullName>
    </recommendedName>
</protein>
<evidence type="ECO:0000256" key="1">
    <source>
        <dbReference type="ARBA" id="ARBA00004123"/>
    </source>
</evidence>
<comment type="subcellular location">
    <subcellularLocation>
        <location evidence="1">Nucleus</location>
    </subcellularLocation>
</comment>
<dbReference type="GO" id="GO:0003677">
    <property type="term" value="F:DNA binding"/>
    <property type="evidence" value="ECO:0007669"/>
    <property type="project" value="InterPro"/>
</dbReference>
<dbReference type="EMBL" id="LR899824">
    <property type="protein sequence ID" value="CAD7242711.1"/>
    <property type="molecule type" value="Genomic_DNA"/>
</dbReference>
<keyword evidence="4" id="KW-1185">Reference proteome</keyword>
<organism evidence="3">
    <name type="scientific">Darwinula stevensoni</name>
    <dbReference type="NCBI Taxonomy" id="69355"/>
    <lineage>
        <taxon>Eukaryota</taxon>
        <taxon>Metazoa</taxon>
        <taxon>Ecdysozoa</taxon>
        <taxon>Arthropoda</taxon>
        <taxon>Crustacea</taxon>
        <taxon>Oligostraca</taxon>
        <taxon>Ostracoda</taxon>
        <taxon>Podocopa</taxon>
        <taxon>Podocopida</taxon>
        <taxon>Darwinulocopina</taxon>
        <taxon>Darwinuloidea</taxon>
        <taxon>Darwinulidae</taxon>
        <taxon>Darwinula</taxon>
    </lineage>
</organism>
<dbReference type="InterPro" id="IPR009057">
    <property type="entry name" value="Homeodomain-like_sf"/>
</dbReference>
<dbReference type="OrthoDB" id="5919228at2759"/>
<evidence type="ECO:0000259" key="2">
    <source>
        <dbReference type="Pfam" id="PF04218"/>
    </source>
</evidence>
<dbReference type="AlphaFoldDB" id="A0A7R8X8S2"/>
<feature type="non-terminal residue" evidence="3">
    <location>
        <position position="242"/>
    </location>
</feature>
<gene>
    <name evidence="3" type="ORF">DSTB1V02_LOCUS2663</name>
</gene>
<dbReference type="SUPFAM" id="SSF46689">
    <property type="entry name" value="Homeodomain-like"/>
    <property type="match status" value="1"/>
</dbReference>
<feature type="domain" description="HTH psq-type" evidence="2">
    <location>
        <begin position="5"/>
        <end position="53"/>
    </location>
</feature>
<dbReference type="Proteomes" id="UP000677054">
    <property type="component" value="Unassembled WGS sequence"/>
</dbReference>
<sequence>MPSIKRKRNVLTIETKLEIIDRLAKGESGSSLATLYNVGKATITDKQKEAILQYAAKLNSEDGSKRRKSMKGVSDTALEDALFAWFTQKRSLADAVDSLTEQNVIHAWKKLWPDVSNFIERLPGFKECDEDDVREWLETDVGDPGFQILTEDEIVDSVKAEATVEGATDEEACDEQDNKGPTHAEAFAAFETVMAWCERQSECCSTQLLLLKRMRDLAAKKKALHMLRHLLHSKLSWHGVND</sequence>
<dbReference type="GO" id="GO:0005634">
    <property type="term" value="C:nucleus"/>
    <property type="evidence" value="ECO:0007669"/>
    <property type="project" value="UniProtKB-SubCell"/>
</dbReference>
<dbReference type="Gene3D" id="1.10.10.60">
    <property type="entry name" value="Homeodomain-like"/>
    <property type="match status" value="1"/>
</dbReference>
<reference evidence="3" key="1">
    <citation type="submission" date="2020-11" db="EMBL/GenBank/DDBJ databases">
        <authorList>
            <person name="Tran Van P."/>
        </authorList>
    </citation>
    <scope>NUCLEOTIDE SEQUENCE</scope>
</reference>
<evidence type="ECO:0000313" key="4">
    <source>
        <dbReference type="Proteomes" id="UP000677054"/>
    </source>
</evidence>
<dbReference type="InterPro" id="IPR007889">
    <property type="entry name" value="HTH_Psq"/>
</dbReference>
<accession>A0A7R8X8S2</accession>
<proteinExistence type="predicted"/>